<feature type="transmembrane region" description="Helical" evidence="2">
    <location>
        <begin position="422"/>
        <end position="442"/>
    </location>
</feature>
<dbReference type="NCBIfam" id="TIGR04336">
    <property type="entry name" value="AmmeMemoSam_B"/>
    <property type="match status" value="1"/>
</dbReference>
<dbReference type="Pfam" id="PF01875">
    <property type="entry name" value="Memo"/>
    <property type="match status" value="1"/>
</dbReference>
<dbReference type="EMBL" id="REGN01006804">
    <property type="protein sequence ID" value="RNA08245.1"/>
    <property type="molecule type" value="Genomic_DNA"/>
</dbReference>
<proteinExistence type="inferred from homology"/>
<comment type="similarity">
    <text evidence="1">Belongs to the MEMO1 family.</text>
</comment>
<keyword evidence="2" id="KW-0812">Transmembrane</keyword>
<evidence type="ECO:0000256" key="2">
    <source>
        <dbReference type="SAM" id="Phobius"/>
    </source>
</evidence>
<dbReference type="PANTHER" id="PTHR11060:SF0">
    <property type="entry name" value="PROTEIN MEMO1"/>
    <property type="match status" value="1"/>
</dbReference>
<keyword evidence="4" id="KW-1185">Reference proteome</keyword>
<sequence>MSIRKASHAGSWYSNNPQELDGQLSEWLNHAKYTHGPAKAIISPHAGYYYCGATAAFAYKHINPDLVDTVFILGPSHHYRLSGCALTQTSEYETPLYNLTIDQEINNELHKSGKFEWMSRKTDEDEHSIEMQLSFLAKVMESKKGNFKVVPIMVGNTSSEKEKMYGEMLAKYFLRPKTLFIISSDFCHWGDRFGYTYFDQSFGEIWKSIESLDKMGMDLIEKLEPVDFKSYLRQYDNTICGNHPISVFLNLIKSIDNRESFKMKFVDYSQSSKCRNRRDSSVSYASASLVNLQRHHGYHGFIGHHDKEKLLVLVNVLRAKLRNAGWVLNTLKSQLNPAKRLNFLAAEWDGFGISRSPEASKFVKELASSLLFSEPGGRNLARVRGYLNHPGQLGKNGVGHLRLVRAICRQSGRRAFQEQSTALIYIFFIISIFAIISIILQADEKKIANRRK</sequence>
<dbReference type="PANTHER" id="PTHR11060">
    <property type="entry name" value="PROTEIN MEMO1"/>
    <property type="match status" value="1"/>
</dbReference>
<evidence type="ECO:0000313" key="3">
    <source>
        <dbReference type="EMBL" id="RNA08245.1"/>
    </source>
</evidence>
<keyword evidence="2" id="KW-0472">Membrane</keyword>
<dbReference type="CDD" id="cd07361">
    <property type="entry name" value="MEMO_like"/>
    <property type="match status" value="1"/>
</dbReference>
<keyword evidence="2" id="KW-1133">Transmembrane helix</keyword>
<dbReference type="AlphaFoldDB" id="A0A3M7QBB8"/>
<reference evidence="3 4" key="1">
    <citation type="journal article" date="2018" name="Sci. Rep.">
        <title>Genomic signatures of local adaptation to the degree of environmental predictability in rotifers.</title>
        <authorList>
            <person name="Franch-Gras L."/>
            <person name="Hahn C."/>
            <person name="Garcia-Roger E.M."/>
            <person name="Carmona M.J."/>
            <person name="Serra M."/>
            <person name="Gomez A."/>
        </authorList>
    </citation>
    <scope>NUCLEOTIDE SEQUENCE [LARGE SCALE GENOMIC DNA]</scope>
    <source>
        <strain evidence="3">HYR1</strain>
    </source>
</reference>
<gene>
    <name evidence="3" type="ORF">BpHYR1_030088</name>
</gene>
<name>A0A3M7QBB8_BRAPC</name>
<dbReference type="InterPro" id="IPR002737">
    <property type="entry name" value="MEMO1_fam"/>
</dbReference>
<protein>
    <submittedName>
        <fullName evidence="3">MEMO1</fullName>
    </submittedName>
</protein>
<comment type="caution">
    <text evidence="3">The sequence shown here is derived from an EMBL/GenBank/DDBJ whole genome shotgun (WGS) entry which is preliminary data.</text>
</comment>
<dbReference type="OrthoDB" id="417112at2759"/>
<evidence type="ECO:0000313" key="4">
    <source>
        <dbReference type="Proteomes" id="UP000276133"/>
    </source>
</evidence>
<dbReference type="HAMAP" id="MF_00055">
    <property type="entry name" value="MEMO1"/>
    <property type="match status" value="1"/>
</dbReference>
<dbReference type="STRING" id="10195.A0A3M7QBB8"/>
<evidence type="ECO:0000256" key="1">
    <source>
        <dbReference type="ARBA" id="ARBA00006315"/>
    </source>
</evidence>
<organism evidence="3 4">
    <name type="scientific">Brachionus plicatilis</name>
    <name type="common">Marine rotifer</name>
    <name type="synonym">Brachionus muelleri</name>
    <dbReference type="NCBI Taxonomy" id="10195"/>
    <lineage>
        <taxon>Eukaryota</taxon>
        <taxon>Metazoa</taxon>
        <taxon>Spiralia</taxon>
        <taxon>Gnathifera</taxon>
        <taxon>Rotifera</taxon>
        <taxon>Eurotatoria</taxon>
        <taxon>Monogononta</taxon>
        <taxon>Pseudotrocha</taxon>
        <taxon>Ploima</taxon>
        <taxon>Brachionidae</taxon>
        <taxon>Brachionus</taxon>
    </lineage>
</organism>
<dbReference type="Gene3D" id="3.40.830.10">
    <property type="entry name" value="LigB-like"/>
    <property type="match status" value="1"/>
</dbReference>
<dbReference type="Proteomes" id="UP000276133">
    <property type="component" value="Unassembled WGS sequence"/>
</dbReference>
<accession>A0A3M7QBB8</accession>